<keyword evidence="2" id="KW-0732">Signal</keyword>
<feature type="region of interest" description="Disordered" evidence="1">
    <location>
        <begin position="34"/>
        <end position="58"/>
    </location>
</feature>
<feature type="signal peptide" evidence="2">
    <location>
        <begin position="1"/>
        <end position="24"/>
    </location>
</feature>
<proteinExistence type="predicted"/>
<dbReference type="Proteomes" id="UP001589783">
    <property type="component" value="Unassembled WGS sequence"/>
</dbReference>
<dbReference type="InterPro" id="IPR015943">
    <property type="entry name" value="WD40/YVTN_repeat-like_dom_sf"/>
</dbReference>
<name>A0ABV6H9H9_9ACTN</name>
<comment type="caution">
    <text evidence="3">The sequence shown here is derived from an EMBL/GenBank/DDBJ whole genome shotgun (WGS) entry which is preliminary data.</text>
</comment>
<dbReference type="PROSITE" id="PS51257">
    <property type="entry name" value="PROKAR_LIPOPROTEIN"/>
    <property type="match status" value="1"/>
</dbReference>
<organism evidence="3 4">
    <name type="scientific">Gordonia phosphorivorans</name>
    <dbReference type="NCBI Taxonomy" id="1056982"/>
    <lineage>
        <taxon>Bacteria</taxon>
        <taxon>Bacillati</taxon>
        <taxon>Actinomycetota</taxon>
        <taxon>Actinomycetes</taxon>
        <taxon>Mycobacteriales</taxon>
        <taxon>Gordoniaceae</taxon>
        <taxon>Gordonia</taxon>
    </lineage>
</organism>
<protein>
    <recommendedName>
        <fullName evidence="5">Streptogramin lyase</fullName>
    </recommendedName>
</protein>
<sequence length="346" mass="35365">MRLSTRVTAAATAVVLAVTLSACSSDDVNVGDGAGDVAKVEPATPAASPPEDARPAGTVVPAAAGSSLAQAGSTVAVLGDDGVVRLHTAPGAADTPAPREVAATQVSALVADDDGFLIASPQQVARVAVDGTVTPVAESQGEVLSLGVAGDRILVGTADGHLRVLTRSGELQRDIHDFVRVDEILVAPASADWGDRAVVIDRAQSIVAPVDIATGERKAALRAGNGVTEGVVDSFGRVLVSNTRDGEILGFFGQPIVMRFRFPVAASPYALAWDDTQKLLWVSTTGDNVAIAFDLSTGEPRERARIATVGQVAAMSTDPSNGMLYLLSARGDGLQAVARTAVDTAR</sequence>
<dbReference type="EMBL" id="JBHLWV010000020">
    <property type="protein sequence ID" value="MFC0315541.1"/>
    <property type="molecule type" value="Genomic_DNA"/>
</dbReference>
<dbReference type="Gene3D" id="2.130.10.10">
    <property type="entry name" value="YVTN repeat-like/Quinoprotein amine dehydrogenase"/>
    <property type="match status" value="1"/>
</dbReference>
<evidence type="ECO:0000256" key="1">
    <source>
        <dbReference type="SAM" id="MobiDB-lite"/>
    </source>
</evidence>
<dbReference type="RefSeq" id="WP_382364326.1">
    <property type="nucleotide sequence ID" value="NZ_JBHLWV010000020.1"/>
</dbReference>
<gene>
    <name evidence="3" type="ORF">ACFFJD_11855</name>
</gene>
<feature type="chain" id="PRO_5045808770" description="Streptogramin lyase" evidence="2">
    <location>
        <begin position="25"/>
        <end position="346"/>
    </location>
</feature>
<dbReference type="SUPFAM" id="SSF50998">
    <property type="entry name" value="Quinoprotein alcohol dehydrogenase-like"/>
    <property type="match status" value="1"/>
</dbReference>
<accession>A0ABV6H9H9</accession>
<evidence type="ECO:0008006" key="5">
    <source>
        <dbReference type="Google" id="ProtNLM"/>
    </source>
</evidence>
<keyword evidence="4" id="KW-1185">Reference proteome</keyword>
<evidence type="ECO:0000313" key="4">
    <source>
        <dbReference type="Proteomes" id="UP001589783"/>
    </source>
</evidence>
<evidence type="ECO:0000313" key="3">
    <source>
        <dbReference type="EMBL" id="MFC0315541.1"/>
    </source>
</evidence>
<dbReference type="InterPro" id="IPR011047">
    <property type="entry name" value="Quinoprotein_ADH-like_sf"/>
</dbReference>
<reference evidence="3 4" key="1">
    <citation type="submission" date="2024-09" db="EMBL/GenBank/DDBJ databases">
        <authorList>
            <person name="Sun Q."/>
            <person name="Mori K."/>
        </authorList>
    </citation>
    <scope>NUCLEOTIDE SEQUENCE [LARGE SCALE GENOMIC DNA]</scope>
    <source>
        <strain evidence="3 4">CCM 7957</strain>
    </source>
</reference>
<evidence type="ECO:0000256" key="2">
    <source>
        <dbReference type="SAM" id="SignalP"/>
    </source>
</evidence>